<protein>
    <submittedName>
        <fullName evidence="2">Protein of uncharacterized function (DUF2743)</fullName>
    </submittedName>
</protein>
<reference evidence="1 3" key="1">
    <citation type="submission" date="2017-01" db="EMBL/GenBank/DDBJ databases">
        <authorList>
            <person name="Wolfgang W.J."/>
            <person name="Cole J."/>
            <person name="Wroblewski D."/>
            <person name="Mcginnis J."/>
            <person name="Musser K.A."/>
        </authorList>
    </citation>
    <scope>NUCLEOTIDE SEQUENCE [LARGE SCALE GENOMIC DNA]</scope>
    <source>
        <strain evidence="1 3">DSM 21643</strain>
    </source>
</reference>
<gene>
    <name evidence="1" type="ORF">BWD10_07725</name>
    <name evidence="2" type="ORF">SAMEA4504057_01246</name>
</gene>
<dbReference type="Proteomes" id="UP000215033">
    <property type="component" value="Chromosome 1"/>
</dbReference>
<evidence type="ECO:0000313" key="4">
    <source>
        <dbReference type="Proteomes" id="UP000215033"/>
    </source>
</evidence>
<evidence type="ECO:0000313" key="1">
    <source>
        <dbReference type="EMBL" id="OSI09861.1"/>
    </source>
</evidence>
<keyword evidence="3" id="KW-1185">Reference proteome</keyword>
<accession>A0AB38DQS0</accession>
<dbReference type="KEGG" id="nzo:SAMEA4504057_1246"/>
<proteinExistence type="predicted"/>
<evidence type="ECO:0000313" key="2">
    <source>
        <dbReference type="EMBL" id="SNU79740.1"/>
    </source>
</evidence>
<evidence type="ECO:0000313" key="3">
    <source>
        <dbReference type="Proteomes" id="UP000193466"/>
    </source>
</evidence>
<dbReference type="AlphaFoldDB" id="A0AB38DQS0"/>
<dbReference type="Proteomes" id="UP000193466">
    <property type="component" value="Unassembled WGS sequence"/>
</dbReference>
<dbReference type="RefSeq" id="WP_085363811.1">
    <property type="nucleotide sequence ID" value="NZ_LT906434.1"/>
</dbReference>
<sequence length="278" mass="32390">MAIKSNTLFHFTPKKEYLFDILESGFWPRYCLEDIQWLVSKEIQHELTYSDGNILSDLIKNIIKGNISSLAYPMVCFCDIPLAQITSHTDFYGKFGIGMSKDWGIKNGLNPIFYISDESMIPDAIRKSIFDFLMIFIPKLIITKNMTMPAPVKLLQFIKPLKGIMKNKMGQMVEKNFDEECEWRYIPNPKNQLFSDFLPKLIFKDNKELENAHNATKWDASLTFEPNDIRYIFVPEDKDIPNVIQQIHIIFENKGYTNDEIYLLSSKVISLDTIMKDI</sequence>
<dbReference type="EMBL" id="LT906434">
    <property type="protein sequence ID" value="SNU79740.1"/>
    <property type="molecule type" value="Genomic_DNA"/>
</dbReference>
<dbReference type="EMBL" id="MTBM01000009">
    <property type="protein sequence ID" value="OSI09861.1"/>
    <property type="molecule type" value="Genomic_DNA"/>
</dbReference>
<name>A0AB38DQS0_9NEIS</name>
<reference evidence="2 4" key="2">
    <citation type="submission" date="2017-06" db="EMBL/GenBank/DDBJ databases">
        <authorList>
            <consortium name="Pathogen Informatics"/>
        </authorList>
    </citation>
    <scope>NUCLEOTIDE SEQUENCE [LARGE SCALE GENOMIC DNA]</scope>
    <source>
        <strain evidence="2 4">NCTC12230</strain>
    </source>
</reference>
<dbReference type="InterPro" id="IPR021223">
    <property type="entry name" value="AbiGi"/>
</dbReference>
<dbReference type="Pfam" id="PF10899">
    <property type="entry name" value="AbiGi"/>
    <property type="match status" value="1"/>
</dbReference>
<organism evidence="2 4">
    <name type="scientific">Neisseria zoodegmatis</name>
    <dbReference type="NCBI Taxonomy" id="326523"/>
    <lineage>
        <taxon>Bacteria</taxon>
        <taxon>Pseudomonadati</taxon>
        <taxon>Pseudomonadota</taxon>
        <taxon>Betaproteobacteria</taxon>
        <taxon>Neisseriales</taxon>
        <taxon>Neisseriaceae</taxon>
        <taxon>Neisseria</taxon>
    </lineage>
</organism>